<evidence type="ECO:0000313" key="1">
    <source>
        <dbReference type="EMBL" id="CAG8722730.1"/>
    </source>
</evidence>
<comment type="caution">
    <text evidence="1">The sequence shown here is derived from an EMBL/GenBank/DDBJ whole genome shotgun (WGS) entry which is preliminary data.</text>
</comment>
<organism evidence="1 2">
    <name type="scientific">Cetraspora pellucida</name>
    <dbReference type="NCBI Taxonomy" id="1433469"/>
    <lineage>
        <taxon>Eukaryota</taxon>
        <taxon>Fungi</taxon>
        <taxon>Fungi incertae sedis</taxon>
        <taxon>Mucoromycota</taxon>
        <taxon>Glomeromycotina</taxon>
        <taxon>Glomeromycetes</taxon>
        <taxon>Diversisporales</taxon>
        <taxon>Gigasporaceae</taxon>
        <taxon>Cetraspora</taxon>
    </lineage>
</organism>
<keyword evidence="2" id="KW-1185">Reference proteome</keyword>
<gene>
    <name evidence="1" type="ORF">CPELLU_LOCUS12993</name>
</gene>
<feature type="non-terminal residue" evidence="1">
    <location>
        <position position="1"/>
    </location>
</feature>
<dbReference type="OrthoDB" id="2474270at2759"/>
<name>A0A9N9NCQ5_9GLOM</name>
<dbReference type="EMBL" id="CAJVQA010013240">
    <property type="protein sequence ID" value="CAG8722730.1"/>
    <property type="molecule type" value="Genomic_DNA"/>
</dbReference>
<dbReference type="AlphaFoldDB" id="A0A9N9NCQ5"/>
<protein>
    <submittedName>
        <fullName evidence="1">5311_t:CDS:1</fullName>
    </submittedName>
</protein>
<sequence>CQHVTKNIMEEVLDIIFSGSTSSSLIDFETTNDITVELVTGEMPRTTELLVKIEPDDD</sequence>
<reference evidence="1" key="1">
    <citation type="submission" date="2021-06" db="EMBL/GenBank/DDBJ databases">
        <authorList>
            <person name="Kallberg Y."/>
            <person name="Tangrot J."/>
            <person name="Rosling A."/>
        </authorList>
    </citation>
    <scope>NUCLEOTIDE SEQUENCE</scope>
    <source>
        <strain evidence="1">FL966</strain>
    </source>
</reference>
<evidence type="ECO:0000313" key="2">
    <source>
        <dbReference type="Proteomes" id="UP000789759"/>
    </source>
</evidence>
<dbReference type="Proteomes" id="UP000789759">
    <property type="component" value="Unassembled WGS sequence"/>
</dbReference>
<accession>A0A9N9NCQ5</accession>
<proteinExistence type="predicted"/>